<gene>
    <name evidence="3" type="ORF">D3868_28235</name>
    <name evidence="2" type="ORF">SIM66_00435</name>
</gene>
<dbReference type="Proteomes" id="UP000298774">
    <property type="component" value="Plasmid p3"/>
</dbReference>
<proteinExistence type="predicted"/>
<evidence type="ECO:0000313" key="3">
    <source>
        <dbReference type="EMBL" id="QCO12900.1"/>
    </source>
</evidence>
<evidence type="ECO:0000313" key="4">
    <source>
        <dbReference type="Proteomes" id="UP000298774"/>
    </source>
</evidence>
<keyword evidence="3" id="KW-0614">Plasmid</keyword>
<dbReference type="RefSeq" id="WP_105217780.1">
    <property type="nucleotide sequence ID" value="NZ_CP032342.1"/>
</dbReference>
<reference evidence="3 4" key="1">
    <citation type="submission" date="2018-09" db="EMBL/GenBank/DDBJ databases">
        <title>Whole genome based analysis of evolution and adaptive divergence in Indian and Brazilian strains of Azospirillum brasilense.</title>
        <authorList>
            <person name="Singh C."/>
            <person name="Tripathi A.K."/>
        </authorList>
    </citation>
    <scope>NUCLEOTIDE SEQUENCE [LARGE SCALE GENOMIC DNA]</scope>
    <source>
        <strain evidence="3 4">MTCC4038</strain>
        <plasmid evidence="3 4">p3</plasmid>
    </source>
</reference>
<protein>
    <submittedName>
        <fullName evidence="3">Uncharacterized protein</fullName>
    </submittedName>
</protein>
<dbReference type="EMBL" id="CP032342">
    <property type="protein sequence ID" value="QCO12900.1"/>
    <property type="molecule type" value="Genomic_DNA"/>
</dbReference>
<name>A0A4D8QUV9_AZOBR</name>
<dbReference type="EMBL" id="JAWXYC010000001">
    <property type="protein sequence ID" value="MDX5949675.1"/>
    <property type="molecule type" value="Genomic_DNA"/>
</dbReference>
<evidence type="ECO:0000313" key="2">
    <source>
        <dbReference type="EMBL" id="MDX5949675.1"/>
    </source>
</evidence>
<sequence length="185" mass="20786">MKVDDDTLYLICIAYEQGFGWGIGGRPNNNPYSVKDENGHRAWRHGYDLGAERRDERAKAPPDPHHSPQGNAPTLIGMRTSMKLKDALAEIAALKTERDKLRAAVCFYADTDNWTGSTVIDGHNGDDVDIDIGGTWIVSNLPEDFDDGSQVARWALGIPMREDFRRGDDECDRLRDEVIHFLKSQ</sequence>
<accession>A0A4D8QUV9</accession>
<feature type="compositionally biased region" description="Basic and acidic residues" evidence="1">
    <location>
        <begin position="54"/>
        <end position="66"/>
    </location>
</feature>
<organism evidence="3 4">
    <name type="scientific">Azospirillum brasilense</name>
    <dbReference type="NCBI Taxonomy" id="192"/>
    <lineage>
        <taxon>Bacteria</taxon>
        <taxon>Pseudomonadati</taxon>
        <taxon>Pseudomonadota</taxon>
        <taxon>Alphaproteobacteria</taxon>
        <taxon>Rhodospirillales</taxon>
        <taxon>Azospirillaceae</taxon>
        <taxon>Azospirillum</taxon>
    </lineage>
</organism>
<evidence type="ECO:0000256" key="1">
    <source>
        <dbReference type="SAM" id="MobiDB-lite"/>
    </source>
</evidence>
<dbReference type="Proteomes" id="UP001277471">
    <property type="component" value="Unassembled WGS sequence"/>
</dbReference>
<dbReference type="AlphaFoldDB" id="A0A4D8QUV9"/>
<dbReference type="GeneID" id="56447920"/>
<evidence type="ECO:0000313" key="5">
    <source>
        <dbReference type="Proteomes" id="UP001277471"/>
    </source>
</evidence>
<geneLocation type="plasmid" evidence="3 4">
    <name>p3</name>
</geneLocation>
<reference evidence="2 5" key="2">
    <citation type="submission" date="2023-11" db="EMBL/GenBank/DDBJ databases">
        <title>MicrobeMod: A computational toolkit for identifying prokaryotic methylation and restriction-modification with nanopore sequencing.</title>
        <authorList>
            <person name="Crits-Christoph A."/>
            <person name="Kang S.C."/>
            <person name="Lee H."/>
            <person name="Ostrov N."/>
        </authorList>
    </citation>
    <scope>NUCLEOTIDE SEQUENCE [LARGE SCALE GENOMIC DNA]</scope>
    <source>
        <strain evidence="2 5">ATCC 29145</strain>
    </source>
</reference>
<feature type="region of interest" description="Disordered" evidence="1">
    <location>
        <begin position="54"/>
        <end position="75"/>
    </location>
</feature>
<keyword evidence="5" id="KW-1185">Reference proteome</keyword>